<evidence type="ECO:0000313" key="19">
    <source>
        <dbReference type="EnsemblMetazoa" id="XP_006561016"/>
    </source>
</evidence>
<evidence type="ECO:0000256" key="5">
    <source>
        <dbReference type="ARBA" id="ARBA00022705"/>
    </source>
</evidence>
<dbReference type="SUPFAM" id="SSF117018">
    <property type="entry name" value="ATP-dependent DNA ligase DNA-binding domain"/>
    <property type="match status" value="1"/>
</dbReference>
<evidence type="ECO:0000256" key="7">
    <source>
        <dbReference type="ARBA" id="ARBA00022763"/>
    </source>
</evidence>
<evidence type="ECO:0000259" key="18">
    <source>
        <dbReference type="PROSITE" id="PS50160"/>
    </source>
</evidence>
<dbReference type="GO" id="GO:0051301">
    <property type="term" value="P:cell division"/>
    <property type="evidence" value="ECO:0007669"/>
    <property type="project" value="UniProtKB-KW"/>
</dbReference>
<evidence type="ECO:0000256" key="17">
    <source>
        <dbReference type="SAM" id="MobiDB-lite"/>
    </source>
</evidence>
<dbReference type="GO" id="GO:0005739">
    <property type="term" value="C:mitochondrion"/>
    <property type="evidence" value="ECO:0007669"/>
    <property type="project" value="TreeGrafter"/>
</dbReference>
<feature type="compositionally biased region" description="Basic and acidic residues" evidence="17">
    <location>
        <begin position="185"/>
        <end position="201"/>
    </location>
</feature>
<feature type="compositionally biased region" description="Basic and acidic residues" evidence="17">
    <location>
        <begin position="257"/>
        <end position="267"/>
    </location>
</feature>
<evidence type="ECO:0000256" key="4">
    <source>
        <dbReference type="ARBA" id="ARBA00022618"/>
    </source>
</evidence>
<dbReference type="InterPro" id="IPR000977">
    <property type="entry name" value="DNA_ligase_ATP-dep"/>
</dbReference>
<dbReference type="RefSeq" id="XP_006561016.1">
    <property type="nucleotide sequence ID" value="XM_006560953.3"/>
</dbReference>
<dbReference type="InterPro" id="IPR050191">
    <property type="entry name" value="ATP-dep_DNA_ligase"/>
</dbReference>
<sequence>MAQRSIRSFFSTVNSKDKIESDNASKDRNNPRNGKRKRNNSEDTDTISPSPIKKSENSLKQKSTPKIKLISNETSIQNEKKKAKTPTSSKKKKKIEELAKTPKKTNTKKILKDTINLKEKKENELIVESKIESSPEFKSSESLLEDYDNKINLKNAKEKVNKKKSRSIEEDKIESSSEIESSKSSSEKSNSKKNLKKTEKKVIKKRSRIIAPVDDSSDEEECIPLPESPKKINLNEKEKNPVSEEEKSNKNVIDNTKNNKKEKEENVEITEKSAKTIHNFFAAKQKEGTKNTKDDKKKSSNHSYDPSISNYNPIDNACWKHNEKVPYIALTRTLELIEDTSARLKIIEILSNYFRSVIVLSSDDLLPSIYLCLNQLAPAYEGIELGVAETNLMKAIAQCTGRTLAQIKTDVQEVGDLGIVAEGSRSNQRTMFQPAPLTVSSVYTRLKEIAQMTGSASVTKKLDKIQSLFVACRFTEARYLIRSLAGKLRIGLAEQSVLQALALACTMTPPKPTFPPEILDVSKKMSNDTFKQKYDETALILKTTYCECPNYGKIIPVLLKEGIKELPNKCKITPGIPMKPMLAHPTKGVQEVLTRFDGLKFTCEWKYDGERAQIHLAEDGKISIYSRNQENNTSKYPDIIGRFKNTQGENVKSCILDCEAVAWDNDKKQILPFQILSTRKRKDANESDIKVQVCVFMFDLLYLNGEPLVQQPFIKRRELLKENFKEVIGEWKFATSLDTSTMEQVQDFLDESVKGNCEGLMVKTLEEEATYEIAKRSRNWLKLKKDYLDGISDTLDVVVIGGYIGKGKRTGTYGGFLLACYDQENEEYQSICKIGTGFSEEDLQKHTEFFKEYIISQTKSYYRYDSSLEPDHWFEPIQVWEIKCADLSLSPVHKAAIGIVDPEKGISLRFPRFVRIRDDKNSDDATSAQQVASMYNNQEQIKNQSSTKITEEDFY</sequence>
<evidence type="ECO:0000256" key="12">
    <source>
        <dbReference type="ARBA" id="ARBA00023306"/>
    </source>
</evidence>
<dbReference type="PANTHER" id="PTHR45674">
    <property type="entry name" value="DNA LIGASE 1/3 FAMILY MEMBER"/>
    <property type="match status" value="1"/>
</dbReference>
<dbReference type="Gene3D" id="3.30.1490.70">
    <property type="match status" value="1"/>
</dbReference>
<dbReference type="InterPro" id="IPR012340">
    <property type="entry name" value="NA-bd_OB-fold"/>
</dbReference>
<evidence type="ECO:0000256" key="10">
    <source>
        <dbReference type="ARBA" id="ARBA00023204"/>
    </source>
</evidence>
<evidence type="ECO:0000313" key="21">
    <source>
        <dbReference type="RefSeq" id="XP_006561016.1"/>
    </source>
</evidence>
<dbReference type="PROSITE" id="PS00697">
    <property type="entry name" value="DNA_LIGASE_A1"/>
    <property type="match status" value="1"/>
</dbReference>
<feature type="region of interest" description="Disordered" evidence="17">
    <location>
        <begin position="281"/>
        <end position="308"/>
    </location>
</feature>
<feature type="compositionally biased region" description="Basic and acidic residues" evidence="17">
    <location>
        <begin position="284"/>
        <end position="298"/>
    </location>
</feature>
<feature type="region of interest" description="Disordered" evidence="17">
    <location>
        <begin position="128"/>
        <end position="267"/>
    </location>
</feature>
<dbReference type="FunFam" id="1.10.3260.10:FF:000001">
    <property type="entry name" value="DNA ligase"/>
    <property type="match status" value="1"/>
</dbReference>
<protein>
    <recommendedName>
        <fullName evidence="15">DNA ligase</fullName>
        <ecNumber evidence="15">6.5.1.1</ecNumber>
    </recommendedName>
</protein>
<evidence type="ECO:0000256" key="11">
    <source>
        <dbReference type="ARBA" id="ARBA00023242"/>
    </source>
</evidence>
<evidence type="ECO:0000256" key="14">
    <source>
        <dbReference type="ARBA" id="ARBA00054532"/>
    </source>
</evidence>
<dbReference type="FunFam" id="3.30.470.30:FF:000016">
    <property type="entry name" value="DNA ligase"/>
    <property type="match status" value="1"/>
</dbReference>
<gene>
    <name evidence="19" type="primary">408752</name>
    <name evidence="21" type="synonym">LOC408752</name>
</gene>
<dbReference type="InterPro" id="IPR012309">
    <property type="entry name" value="DNA_ligase_ATP-dep_C"/>
</dbReference>
<evidence type="ECO:0000256" key="13">
    <source>
        <dbReference type="ARBA" id="ARBA00034003"/>
    </source>
</evidence>
<evidence type="ECO:0000256" key="1">
    <source>
        <dbReference type="ARBA" id="ARBA00004123"/>
    </source>
</evidence>
<keyword evidence="11" id="KW-0539">Nucleus</keyword>
<comment type="catalytic activity">
    <reaction evidence="13 15">
        <text>ATP + (deoxyribonucleotide)n-3'-hydroxyl + 5'-phospho-(deoxyribonucleotide)m = (deoxyribonucleotide)n+m + AMP + diphosphate.</text>
        <dbReference type="EC" id="6.5.1.1"/>
    </reaction>
</comment>
<dbReference type="PROSITE" id="PS00333">
    <property type="entry name" value="DNA_LIGASE_A2"/>
    <property type="match status" value="1"/>
</dbReference>
<dbReference type="Pfam" id="PF01068">
    <property type="entry name" value="DNA_ligase_A_M"/>
    <property type="match status" value="1"/>
</dbReference>
<dbReference type="InterPro" id="IPR012310">
    <property type="entry name" value="DNA_ligase_ATP-dep_cent"/>
</dbReference>
<dbReference type="Pfam" id="PF04675">
    <property type="entry name" value="DNA_ligase_A_N"/>
    <property type="match status" value="1"/>
</dbReference>
<feature type="compositionally biased region" description="Polar residues" evidence="17">
    <location>
        <begin position="1"/>
        <end position="14"/>
    </location>
</feature>
<dbReference type="Gene3D" id="3.30.470.30">
    <property type="entry name" value="DNA ligase/mRNA capping enzyme"/>
    <property type="match status" value="1"/>
</dbReference>
<dbReference type="CDD" id="cd07900">
    <property type="entry name" value="Adenylation_DNA_ligase_I_Euk"/>
    <property type="match status" value="1"/>
</dbReference>
<dbReference type="AlphaFoldDB" id="A0A7M7GSN3"/>
<keyword evidence="9 15" id="KW-0233">DNA recombination</keyword>
<evidence type="ECO:0000256" key="15">
    <source>
        <dbReference type="RuleBase" id="RU000617"/>
    </source>
</evidence>
<feature type="compositionally biased region" description="Basic and acidic residues" evidence="17">
    <location>
        <begin position="15"/>
        <end position="30"/>
    </location>
</feature>
<dbReference type="GO" id="GO:0003677">
    <property type="term" value="F:DNA binding"/>
    <property type="evidence" value="ECO:0007669"/>
    <property type="project" value="InterPro"/>
</dbReference>
<dbReference type="EC" id="6.5.1.1" evidence="15"/>
<dbReference type="FunFam" id="2.40.50.140:FF:000062">
    <property type="entry name" value="DNA ligase"/>
    <property type="match status" value="1"/>
</dbReference>
<dbReference type="GO" id="GO:1903461">
    <property type="term" value="P:Okazaki fragment processing involved in mitotic DNA replication"/>
    <property type="evidence" value="ECO:0007669"/>
    <property type="project" value="TreeGrafter"/>
</dbReference>
<proteinExistence type="inferred from homology"/>
<dbReference type="PROSITE" id="PS50160">
    <property type="entry name" value="DNA_LIGASE_A3"/>
    <property type="match status" value="1"/>
</dbReference>
<dbReference type="GO" id="GO:0071897">
    <property type="term" value="P:DNA biosynthetic process"/>
    <property type="evidence" value="ECO:0007669"/>
    <property type="project" value="InterPro"/>
</dbReference>
<accession>A0A8B6YWW3</accession>
<dbReference type="InterPro" id="IPR016059">
    <property type="entry name" value="DNA_ligase_ATP-dep_CS"/>
</dbReference>
<dbReference type="GO" id="GO:0003910">
    <property type="term" value="F:DNA ligase (ATP) activity"/>
    <property type="evidence" value="ECO:0007669"/>
    <property type="project" value="UniProtKB-EC"/>
</dbReference>
<feature type="compositionally biased region" description="Basic and acidic residues" evidence="17">
    <location>
        <begin position="147"/>
        <end position="159"/>
    </location>
</feature>
<feature type="compositionally biased region" description="Basic and acidic residues" evidence="17">
    <location>
        <begin position="128"/>
        <end position="139"/>
    </location>
</feature>
<feature type="compositionally biased region" description="Basic residues" evidence="17">
    <location>
        <begin position="81"/>
        <end position="93"/>
    </location>
</feature>
<feature type="region of interest" description="Disordered" evidence="17">
    <location>
        <begin position="1"/>
        <end position="107"/>
    </location>
</feature>
<organism evidence="19">
    <name type="scientific">Apis mellifera</name>
    <name type="common">Honeybee</name>
    <dbReference type="NCBI Taxonomy" id="7460"/>
    <lineage>
        <taxon>Eukaryota</taxon>
        <taxon>Metazoa</taxon>
        <taxon>Ecdysozoa</taxon>
        <taxon>Arthropoda</taxon>
        <taxon>Hexapoda</taxon>
        <taxon>Insecta</taxon>
        <taxon>Pterygota</taxon>
        <taxon>Neoptera</taxon>
        <taxon>Endopterygota</taxon>
        <taxon>Hymenoptera</taxon>
        <taxon>Apocrita</taxon>
        <taxon>Aculeata</taxon>
        <taxon>Apoidea</taxon>
        <taxon>Anthophila</taxon>
        <taxon>Apidae</taxon>
        <taxon>Apis</taxon>
    </lineage>
</organism>
<keyword evidence="12" id="KW-0131">Cell cycle</keyword>
<name>A0A7M7GSN3_APIME</name>
<keyword evidence="8 15" id="KW-0067">ATP-binding</keyword>
<keyword evidence="10 15" id="KW-0234">DNA repair</keyword>
<reference evidence="21" key="2">
    <citation type="submission" date="2025-04" db="UniProtKB">
        <authorList>
            <consortium name="RefSeq"/>
        </authorList>
    </citation>
    <scope>IDENTIFICATION</scope>
    <source>
        <strain evidence="21">DH4</strain>
        <tissue evidence="21">Whole body</tissue>
    </source>
</reference>
<accession>A0A7M7GSN3</accession>
<dbReference type="SUPFAM" id="SSF56091">
    <property type="entry name" value="DNA ligase/mRNA capping enzyme, catalytic domain"/>
    <property type="match status" value="1"/>
</dbReference>
<dbReference type="EnsemblMetazoa" id="XM_006560953">
    <property type="protein sequence ID" value="XP_006561016"/>
    <property type="gene ID" value="LOC408752"/>
</dbReference>
<feature type="compositionally biased region" description="Basic and acidic residues" evidence="17">
    <location>
        <begin position="166"/>
        <end position="175"/>
    </location>
</feature>
<evidence type="ECO:0000256" key="16">
    <source>
        <dbReference type="RuleBase" id="RU004196"/>
    </source>
</evidence>
<keyword evidence="20" id="KW-1185">Reference proteome</keyword>
<dbReference type="Pfam" id="PF04679">
    <property type="entry name" value="DNA_ligase_A_C"/>
    <property type="match status" value="1"/>
</dbReference>
<evidence type="ECO:0000256" key="2">
    <source>
        <dbReference type="ARBA" id="ARBA00007572"/>
    </source>
</evidence>
<evidence type="ECO:0000313" key="20">
    <source>
        <dbReference type="Proteomes" id="UP000005203"/>
    </source>
</evidence>
<dbReference type="Gene3D" id="2.40.50.140">
    <property type="entry name" value="Nucleic acid-binding proteins"/>
    <property type="match status" value="1"/>
</dbReference>
<dbReference type="GO" id="GO:0005634">
    <property type="term" value="C:nucleus"/>
    <property type="evidence" value="ECO:0007669"/>
    <property type="project" value="UniProtKB-SubCell"/>
</dbReference>
<evidence type="ECO:0000256" key="8">
    <source>
        <dbReference type="ARBA" id="ARBA00022840"/>
    </source>
</evidence>
<dbReference type="PANTHER" id="PTHR45674:SF4">
    <property type="entry name" value="DNA LIGASE 1"/>
    <property type="match status" value="1"/>
</dbReference>
<feature type="domain" description="ATP-dependent DNA ligase family profile" evidence="18">
    <location>
        <begin position="686"/>
        <end position="822"/>
    </location>
</feature>
<dbReference type="GO" id="GO:0006310">
    <property type="term" value="P:DNA recombination"/>
    <property type="evidence" value="ECO:0007669"/>
    <property type="project" value="UniProtKB-KW"/>
</dbReference>
<feature type="compositionally biased region" description="Basic and acidic residues" evidence="17">
    <location>
        <begin position="228"/>
        <end position="249"/>
    </location>
</feature>
<keyword evidence="6 15" id="KW-0547">Nucleotide-binding</keyword>
<dbReference type="SUPFAM" id="SSF50249">
    <property type="entry name" value="Nucleic acid-binding proteins"/>
    <property type="match status" value="1"/>
</dbReference>
<dbReference type="OrthoDB" id="206088at2759"/>
<keyword evidence="4" id="KW-0132">Cell division</keyword>
<keyword evidence="7 15" id="KW-0227">DNA damage</keyword>
<dbReference type="InterPro" id="IPR012308">
    <property type="entry name" value="DNA_ligase_ATP-dep_N"/>
</dbReference>
<reference evidence="19" key="1">
    <citation type="submission" date="2021-01" db="UniProtKB">
        <authorList>
            <consortium name="EnsemblMetazoa"/>
        </authorList>
    </citation>
    <scope>IDENTIFICATION</scope>
    <source>
        <strain evidence="19">DH4</strain>
    </source>
</reference>
<dbReference type="CDD" id="cd07969">
    <property type="entry name" value="OBF_DNA_ligase_I"/>
    <property type="match status" value="1"/>
</dbReference>
<evidence type="ECO:0000256" key="9">
    <source>
        <dbReference type="ARBA" id="ARBA00023172"/>
    </source>
</evidence>
<comment type="function">
    <text evidence="14">DNA ligase that seals nicks in double-stranded DNA during DNA replication, DNA recombination and DNA repair.</text>
</comment>
<evidence type="ECO:0000256" key="3">
    <source>
        <dbReference type="ARBA" id="ARBA00022598"/>
    </source>
</evidence>
<dbReference type="Proteomes" id="UP000005203">
    <property type="component" value="Linkage group LG3"/>
</dbReference>
<keyword evidence="3 15" id="KW-0436">Ligase</keyword>
<dbReference type="Gene3D" id="1.10.3260.10">
    <property type="entry name" value="DNA ligase, ATP-dependent, N-terminal domain"/>
    <property type="match status" value="1"/>
</dbReference>
<dbReference type="GO" id="GO:0005524">
    <property type="term" value="F:ATP binding"/>
    <property type="evidence" value="ECO:0007669"/>
    <property type="project" value="UniProtKB-KW"/>
</dbReference>
<dbReference type="NCBIfam" id="TIGR00574">
    <property type="entry name" value="dnl1"/>
    <property type="match status" value="1"/>
</dbReference>
<dbReference type="InterPro" id="IPR036599">
    <property type="entry name" value="DNA_ligase_N_sf"/>
</dbReference>
<comment type="similarity">
    <text evidence="2 16">Belongs to the ATP-dependent DNA ligase family.</text>
</comment>
<comment type="subcellular location">
    <subcellularLocation>
        <location evidence="1">Nucleus</location>
    </subcellularLocation>
</comment>
<evidence type="ECO:0000256" key="6">
    <source>
        <dbReference type="ARBA" id="ARBA00022741"/>
    </source>
</evidence>
<dbReference type="GO" id="GO:0006281">
    <property type="term" value="P:DNA repair"/>
    <property type="evidence" value="ECO:0007669"/>
    <property type="project" value="UniProtKB-KW"/>
</dbReference>
<keyword evidence="5" id="KW-0235">DNA replication</keyword>